<dbReference type="Gene3D" id="3.20.20.80">
    <property type="entry name" value="Glycosidases"/>
    <property type="match status" value="1"/>
</dbReference>
<name>A0A060CP42_9ACTN</name>
<feature type="region of interest" description="Disordered" evidence="1">
    <location>
        <begin position="1"/>
        <end position="22"/>
    </location>
</feature>
<sequence length="96" mass="10870">MMNFEDRVGPARPRAARPTYPPLDPPAWFRDAKLGVFIHWGIYSVPAWAEPGSATVPVEDAYAHHHYAEWYANTVRTPRQHGPTPPPAALRNRDDL</sequence>
<dbReference type="AlphaFoldDB" id="A0A060CP42"/>
<reference evidence="3" key="1">
    <citation type="journal article" date="2013" name="Environ. Microbiol.">
        <title>Seasonally variable intestinal metagenomes of the red palm weevil (Rhynchophorus ferrugineus).</title>
        <authorList>
            <person name="Jia S."/>
            <person name="Zhang X."/>
            <person name="Zhang G."/>
            <person name="Yin A."/>
            <person name="Zhang S."/>
            <person name="Li F."/>
            <person name="Wang L."/>
            <person name="Zhao D."/>
            <person name="Yun Q."/>
            <person name="Tala"/>
            <person name="Wang J."/>
            <person name="Sun G."/>
            <person name="Baabdullah M."/>
            <person name="Yu X."/>
            <person name="Hu S."/>
            <person name="Al-Mssallem I.S."/>
            <person name="Yu J."/>
        </authorList>
    </citation>
    <scope>NUCLEOTIDE SEQUENCE</scope>
</reference>
<evidence type="ECO:0000259" key="2">
    <source>
        <dbReference type="Pfam" id="PF01120"/>
    </source>
</evidence>
<feature type="domain" description="Glycoside hydrolase family 29 N-terminal" evidence="2">
    <location>
        <begin position="26"/>
        <end position="80"/>
    </location>
</feature>
<dbReference type="Pfam" id="PF01120">
    <property type="entry name" value="Alpha_L_fucos"/>
    <property type="match status" value="1"/>
</dbReference>
<organism evidence="3">
    <name type="scientific">uncultured Propionibacterium sp</name>
    <dbReference type="NCBI Taxonomy" id="218066"/>
    <lineage>
        <taxon>Bacteria</taxon>
        <taxon>Bacillati</taxon>
        <taxon>Actinomycetota</taxon>
        <taxon>Actinomycetes</taxon>
        <taxon>Propionibacteriales</taxon>
        <taxon>Propionibacteriaceae</taxon>
        <taxon>Propionibacterium</taxon>
        <taxon>environmental samples</taxon>
    </lineage>
</organism>
<dbReference type="SUPFAM" id="SSF51445">
    <property type="entry name" value="(Trans)glycosidases"/>
    <property type="match status" value="1"/>
</dbReference>
<protein>
    <submittedName>
        <fullName evidence="3">Alpha_L_fucos</fullName>
    </submittedName>
</protein>
<feature type="region of interest" description="Disordered" evidence="1">
    <location>
        <begin position="74"/>
        <end position="96"/>
    </location>
</feature>
<evidence type="ECO:0000313" key="3">
    <source>
        <dbReference type="EMBL" id="AIA94940.1"/>
    </source>
</evidence>
<dbReference type="GO" id="GO:0005975">
    <property type="term" value="P:carbohydrate metabolic process"/>
    <property type="evidence" value="ECO:0007669"/>
    <property type="project" value="InterPro"/>
</dbReference>
<evidence type="ECO:0000256" key="1">
    <source>
        <dbReference type="SAM" id="MobiDB-lite"/>
    </source>
</evidence>
<dbReference type="InterPro" id="IPR017853">
    <property type="entry name" value="GH"/>
</dbReference>
<dbReference type="InterPro" id="IPR057739">
    <property type="entry name" value="Glyco_hydro_29_N"/>
</dbReference>
<proteinExistence type="predicted"/>
<dbReference type="EMBL" id="KF127582">
    <property type="protein sequence ID" value="AIA94940.1"/>
    <property type="molecule type" value="Genomic_DNA"/>
</dbReference>
<dbReference type="GO" id="GO:0004560">
    <property type="term" value="F:alpha-L-fucosidase activity"/>
    <property type="evidence" value="ECO:0007669"/>
    <property type="project" value="InterPro"/>
</dbReference>
<accession>A0A060CP42</accession>